<dbReference type="Proteomes" id="UP000190367">
    <property type="component" value="Unassembled WGS sequence"/>
</dbReference>
<sequence length="212" mass="23661">MILEILILLCLLVVIFLLLQDRVTTLKTGRQSEPAAYQQPPLPDIMGTAKVANRQEPPNEAIQRQSEIPSRDTATFDTDPNEDYFVDVVPQEELDEIFGPEVDLDEEEAEWRLDVQPEGQDGLATGVTFEELSLLGSVLRQQSSSSAREEQVAGIAYRIQGTDLLALMVESIDNASERIAEMLDKHLAQETDSSSSIMRSYDSNAFDINNFI</sequence>
<dbReference type="AlphaFoldDB" id="A0A1T4SYQ7"/>
<dbReference type="EMBL" id="FUWZ01000003">
    <property type="protein sequence ID" value="SKA33058.1"/>
    <property type="molecule type" value="Genomic_DNA"/>
</dbReference>
<gene>
    <name evidence="2" type="ORF">SAMN04488128_103759</name>
</gene>
<proteinExistence type="predicted"/>
<dbReference type="RefSeq" id="WP_078671086.1">
    <property type="nucleotide sequence ID" value="NZ_FUWZ01000003.1"/>
</dbReference>
<accession>A0A1T4SYQ7</accession>
<feature type="compositionally biased region" description="Polar residues" evidence="1">
    <location>
        <begin position="62"/>
        <end position="78"/>
    </location>
</feature>
<evidence type="ECO:0000256" key="1">
    <source>
        <dbReference type="SAM" id="MobiDB-lite"/>
    </source>
</evidence>
<evidence type="ECO:0008006" key="4">
    <source>
        <dbReference type="Google" id="ProtNLM"/>
    </source>
</evidence>
<keyword evidence="3" id="KW-1185">Reference proteome</keyword>
<organism evidence="2 3">
    <name type="scientific">Chitinophaga eiseniae</name>
    <dbReference type="NCBI Taxonomy" id="634771"/>
    <lineage>
        <taxon>Bacteria</taxon>
        <taxon>Pseudomonadati</taxon>
        <taxon>Bacteroidota</taxon>
        <taxon>Chitinophagia</taxon>
        <taxon>Chitinophagales</taxon>
        <taxon>Chitinophagaceae</taxon>
        <taxon>Chitinophaga</taxon>
    </lineage>
</organism>
<protein>
    <recommendedName>
        <fullName evidence="4">Conjugal transfer protein TraD</fullName>
    </recommendedName>
</protein>
<evidence type="ECO:0000313" key="2">
    <source>
        <dbReference type="EMBL" id="SKA33058.1"/>
    </source>
</evidence>
<dbReference type="OrthoDB" id="1042696at2"/>
<name>A0A1T4SYQ7_9BACT</name>
<dbReference type="STRING" id="634771.SAMN04488128_103759"/>
<feature type="region of interest" description="Disordered" evidence="1">
    <location>
        <begin position="54"/>
        <end position="79"/>
    </location>
</feature>
<evidence type="ECO:0000313" key="3">
    <source>
        <dbReference type="Proteomes" id="UP000190367"/>
    </source>
</evidence>
<reference evidence="3" key="1">
    <citation type="submission" date="2017-02" db="EMBL/GenBank/DDBJ databases">
        <authorList>
            <person name="Varghese N."/>
            <person name="Submissions S."/>
        </authorList>
    </citation>
    <scope>NUCLEOTIDE SEQUENCE [LARGE SCALE GENOMIC DNA]</scope>
    <source>
        <strain evidence="3">DSM 22224</strain>
    </source>
</reference>